<comment type="caution">
    <text evidence="1">The sequence shown here is derived from an EMBL/GenBank/DDBJ whole genome shotgun (WGS) entry which is preliminary data.</text>
</comment>
<reference evidence="1" key="1">
    <citation type="submission" date="2023-08" db="EMBL/GenBank/DDBJ databases">
        <title>Chromosome-level Genome Assembly of mud carp (Cirrhinus molitorella).</title>
        <authorList>
            <person name="Liu H."/>
        </authorList>
    </citation>
    <scope>NUCLEOTIDE SEQUENCE</scope>
    <source>
        <strain evidence="1">Prfri</strain>
        <tissue evidence="1">Muscle</tissue>
    </source>
</reference>
<dbReference type="EMBL" id="JAUYZG010000013">
    <property type="protein sequence ID" value="KAK2890695.1"/>
    <property type="molecule type" value="Genomic_DNA"/>
</dbReference>
<name>A0AA88TKI1_9TELE</name>
<evidence type="ECO:0000313" key="1">
    <source>
        <dbReference type="EMBL" id="KAK2890695.1"/>
    </source>
</evidence>
<evidence type="ECO:0000313" key="2">
    <source>
        <dbReference type="Proteomes" id="UP001187343"/>
    </source>
</evidence>
<accession>A0AA88TKI1</accession>
<dbReference type="AlphaFoldDB" id="A0AA88TKI1"/>
<organism evidence="1 2">
    <name type="scientific">Cirrhinus molitorella</name>
    <name type="common">mud carp</name>
    <dbReference type="NCBI Taxonomy" id="172907"/>
    <lineage>
        <taxon>Eukaryota</taxon>
        <taxon>Metazoa</taxon>
        <taxon>Chordata</taxon>
        <taxon>Craniata</taxon>
        <taxon>Vertebrata</taxon>
        <taxon>Euteleostomi</taxon>
        <taxon>Actinopterygii</taxon>
        <taxon>Neopterygii</taxon>
        <taxon>Teleostei</taxon>
        <taxon>Ostariophysi</taxon>
        <taxon>Cypriniformes</taxon>
        <taxon>Cyprinidae</taxon>
        <taxon>Labeoninae</taxon>
        <taxon>Labeonini</taxon>
        <taxon>Cirrhinus</taxon>
    </lineage>
</organism>
<dbReference type="Proteomes" id="UP001187343">
    <property type="component" value="Unassembled WGS sequence"/>
</dbReference>
<sequence>MHLNKPEEASYRVPATKKFGIKFNICNDALLQGKLTPREEAHTLTERTCKLHIERTPGSSSLLTWLAQKDSG</sequence>
<proteinExistence type="predicted"/>
<protein>
    <submittedName>
        <fullName evidence="1">Uncharacterized protein</fullName>
    </submittedName>
</protein>
<keyword evidence="2" id="KW-1185">Reference proteome</keyword>
<gene>
    <name evidence="1" type="ORF">Q8A67_013338</name>
</gene>